<sequence>MGLKKFLCECCDCFNEFCSTCANLLCSLSLFAIACCFLGMAMASLFFVIYYVSFFPTTPSASLEHTSMYDYIHENSDFKREVSYDDEDTDEFHYQYDEDPDFAVEARGDEVFRNKRNLTQTAPDPVTSSIGSSVFSTETSGPASSQSPDPDLLSTSKSSETILTEETANHTSTTKKHKFFPGISHTTPTTTLPPEAMEYDPDFTLANVIMDSVYTYSEKADIKTPLGLCRTAADVQVVDYNASLFPADQATEILECINDLLQNQTKKQLCRQLDAEMNAYLKWLVLTGEPREKHKMTNIGPKPEEDSFLFPSSECGKQPPLDQPQCLVDHGFQKHLEKRYESYEPD</sequence>
<keyword evidence="2" id="KW-1133">Transmembrane helix</keyword>
<evidence type="ECO:0000256" key="1">
    <source>
        <dbReference type="SAM" id="MobiDB-lite"/>
    </source>
</evidence>
<accession>A0A1B6MQZ7</accession>
<keyword evidence="2" id="KW-0812">Transmembrane</keyword>
<protein>
    <submittedName>
        <fullName evidence="3">Uncharacterized protein</fullName>
    </submittedName>
</protein>
<feature type="compositionally biased region" description="Polar residues" evidence="1">
    <location>
        <begin position="117"/>
        <end position="172"/>
    </location>
</feature>
<evidence type="ECO:0000313" key="4">
    <source>
        <dbReference type="EMBL" id="JAT39072.1"/>
    </source>
</evidence>
<name>A0A1B6MQZ7_9HEMI</name>
<dbReference type="AlphaFoldDB" id="A0A1B6MQZ7"/>
<organism evidence="3">
    <name type="scientific">Graphocephala atropunctata</name>
    <dbReference type="NCBI Taxonomy" id="36148"/>
    <lineage>
        <taxon>Eukaryota</taxon>
        <taxon>Metazoa</taxon>
        <taxon>Ecdysozoa</taxon>
        <taxon>Arthropoda</taxon>
        <taxon>Hexapoda</taxon>
        <taxon>Insecta</taxon>
        <taxon>Pterygota</taxon>
        <taxon>Neoptera</taxon>
        <taxon>Paraneoptera</taxon>
        <taxon>Hemiptera</taxon>
        <taxon>Auchenorrhyncha</taxon>
        <taxon>Membracoidea</taxon>
        <taxon>Cicadellidae</taxon>
        <taxon>Cicadellinae</taxon>
        <taxon>Cicadellini</taxon>
        <taxon>Graphocephala</taxon>
    </lineage>
</organism>
<gene>
    <name evidence="3" type="ORF">g.27769</name>
    <name evidence="4" type="ORF">g.27770</name>
</gene>
<reference evidence="3" key="1">
    <citation type="submission" date="2015-11" db="EMBL/GenBank/DDBJ databases">
        <title>De novo transcriptome assembly of four potential Pierce s Disease insect vectors from Arizona vineyards.</title>
        <authorList>
            <person name="Tassone E.E."/>
        </authorList>
    </citation>
    <scope>NUCLEOTIDE SEQUENCE</scope>
</reference>
<dbReference type="EMBL" id="GEBQ01000905">
    <property type="protein sequence ID" value="JAT39072.1"/>
    <property type="molecule type" value="Transcribed_RNA"/>
</dbReference>
<feature type="region of interest" description="Disordered" evidence="1">
    <location>
        <begin position="116"/>
        <end position="195"/>
    </location>
</feature>
<evidence type="ECO:0000256" key="2">
    <source>
        <dbReference type="SAM" id="Phobius"/>
    </source>
</evidence>
<proteinExistence type="predicted"/>
<dbReference type="PROSITE" id="PS51257">
    <property type="entry name" value="PROKAR_LIPOPROTEIN"/>
    <property type="match status" value="1"/>
</dbReference>
<evidence type="ECO:0000313" key="3">
    <source>
        <dbReference type="EMBL" id="JAT38336.1"/>
    </source>
</evidence>
<dbReference type="EMBL" id="GEBQ01001641">
    <property type="protein sequence ID" value="JAT38336.1"/>
    <property type="molecule type" value="Transcribed_RNA"/>
</dbReference>
<feature type="transmembrane region" description="Helical" evidence="2">
    <location>
        <begin position="30"/>
        <end position="52"/>
    </location>
</feature>
<feature type="region of interest" description="Disordered" evidence="1">
    <location>
        <begin position="301"/>
        <end position="323"/>
    </location>
</feature>
<keyword evidence="2" id="KW-0472">Membrane</keyword>